<accession>A0A0H2XVY4</accession>
<sequence>MNQLQAMRVFTRVVELSSFSLAARQLGMSAAAVTRSVGMLEAHLNMRLLNRTTRSLSLTETGREYLDGCRTIIEKLDEIESNLAQVNRDPHGTLRIAASATSVAAGLGALLSTYRIEHPRVRFDVTTFDIQVDMVEGGYDVCFCDDHRLVNSTFVSRTLTSVRDVIVASPGYLARHGTPVEPVELNTHCLLTVSNGAARNWEFSDVDGSSRIYTGNALASTSNTMVRIAALNHMGIAQLPHPLVADDLASGTLVPILERYDVNGGPRRVSILYPSRNYLSTKVRSFIDYVVDHYRTPERTAMQLAAA</sequence>
<dbReference type="CDD" id="cd08422">
    <property type="entry name" value="PBP2_CrgA_like"/>
    <property type="match status" value="1"/>
</dbReference>
<dbReference type="InterPro" id="IPR005119">
    <property type="entry name" value="LysR_subst-bd"/>
</dbReference>
<reference evidence="6" key="1">
    <citation type="submission" date="2006-05" db="EMBL/GenBank/DDBJ databases">
        <title>Complete sequence of chromosome 2 of Burkholderia cenocepacia AU 1054.</title>
        <authorList>
            <consortium name="US DOE Joint Genome Institute"/>
            <person name="Copeland A."/>
            <person name="Lucas S."/>
            <person name="Lapidus A."/>
            <person name="Barry K."/>
            <person name="Detter J.C."/>
            <person name="Glavina del Rio T."/>
            <person name="Hammon N."/>
            <person name="Israni S."/>
            <person name="Dalin E."/>
            <person name="Tice H."/>
            <person name="Pitluck S."/>
            <person name="Chain P."/>
            <person name="Malfatti S."/>
            <person name="Shin M."/>
            <person name="Vergez L."/>
            <person name="Schmutz J."/>
            <person name="Larimer F."/>
            <person name="Land M."/>
            <person name="Hauser L."/>
            <person name="Kyrpides N."/>
            <person name="Lykidis A."/>
            <person name="LiPuma J.J."/>
            <person name="Konstantinidis K."/>
            <person name="Tiedje J.M."/>
            <person name="Richardson P."/>
        </authorList>
    </citation>
    <scope>NUCLEOTIDE SEQUENCE [LARGE SCALE GENOMIC DNA]</scope>
    <source>
        <strain evidence="6">AU 1054</strain>
    </source>
</reference>
<dbReference type="GO" id="GO:0003700">
    <property type="term" value="F:DNA-binding transcription factor activity"/>
    <property type="evidence" value="ECO:0007669"/>
    <property type="project" value="InterPro"/>
</dbReference>
<dbReference type="PANTHER" id="PTHR30537:SF5">
    <property type="entry name" value="HTH-TYPE TRANSCRIPTIONAL ACTIVATOR TTDR-RELATED"/>
    <property type="match status" value="1"/>
</dbReference>
<evidence type="ECO:0000256" key="4">
    <source>
        <dbReference type="ARBA" id="ARBA00023163"/>
    </source>
</evidence>
<evidence type="ECO:0000256" key="1">
    <source>
        <dbReference type="ARBA" id="ARBA00009437"/>
    </source>
</evidence>
<evidence type="ECO:0000313" key="6">
    <source>
        <dbReference type="EMBL" id="ABF78645.1"/>
    </source>
</evidence>
<protein>
    <submittedName>
        <fullName evidence="6">Transcriptional regulator, LysR family</fullName>
    </submittedName>
</protein>
<dbReference type="Pfam" id="PF03466">
    <property type="entry name" value="LysR_substrate"/>
    <property type="match status" value="1"/>
</dbReference>
<dbReference type="GO" id="GO:0003677">
    <property type="term" value="F:DNA binding"/>
    <property type="evidence" value="ECO:0007669"/>
    <property type="project" value="UniProtKB-KW"/>
</dbReference>
<dbReference type="InterPro" id="IPR058163">
    <property type="entry name" value="LysR-type_TF_proteobact-type"/>
</dbReference>
<gene>
    <name evidence="6" type="ordered locus">Bcen_3753</name>
</gene>
<keyword evidence="4" id="KW-0804">Transcription</keyword>
<dbReference type="EMBL" id="CP000379">
    <property type="protein sequence ID" value="ABF78645.1"/>
    <property type="molecule type" value="Genomic_DNA"/>
</dbReference>
<feature type="domain" description="HTH lysR-type" evidence="5">
    <location>
        <begin position="1"/>
        <end position="59"/>
    </location>
</feature>
<evidence type="ECO:0000256" key="3">
    <source>
        <dbReference type="ARBA" id="ARBA00023125"/>
    </source>
</evidence>
<dbReference type="Pfam" id="PF00126">
    <property type="entry name" value="HTH_1"/>
    <property type="match status" value="1"/>
</dbReference>
<dbReference type="FunFam" id="1.10.10.10:FF:000001">
    <property type="entry name" value="LysR family transcriptional regulator"/>
    <property type="match status" value="1"/>
</dbReference>
<dbReference type="AlphaFoldDB" id="A0A0H2XVY4"/>
<keyword evidence="2" id="KW-0805">Transcription regulation</keyword>
<dbReference type="InterPro" id="IPR036390">
    <property type="entry name" value="WH_DNA-bd_sf"/>
</dbReference>
<organism evidence="6">
    <name type="scientific">Burkholderia orbicola (strain AU 1054)</name>
    <dbReference type="NCBI Taxonomy" id="331271"/>
    <lineage>
        <taxon>Bacteria</taxon>
        <taxon>Pseudomonadati</taxon>
        <taxon>Pseudomonadota</taxon>
        <taxon>Betaproteobacteria</taxon>
        <taxon>Burkholderiales</taxon>
        <taxon>Burkholderiaceae</taxon>
        <taxon>Burkholderia</taxon>
        <taxon>Burkholderia cepacia complex</taxon>
        <taxon>Burkholderia orbicola</taxon>
    </lineage>
</organism>
<dbReference type="Gene3D" id="3.40.190.290">
    <property type="match status" value="1"/>
</dbReference>
<dbReference type="SUPFAM" id="SSF53850">
    <property type="entry name" value="Periplasmic binding protein-like II"/>
    <property type="match status" value="1"/>
</dbReference>
<dbReference type="SUPFAM" id="SSF46785">
    <property type="entry name" value="Winged helix' DNA-binding domain"/>
    <property type="match status" value="1"/>
</dbReference>
<dbReference type="InterPro" id="IPR036388">
    <property type="entry name" value="WH-like_DNA-bd_sf"/>
</dbReference>
<evidence type="ECO:0000259" key="5">
    <source>
        <dbReference type="PROSITE" id="PS50931"/>
    </source>
</evidence>
<name>A0A0H2XVY4_BURO1</name>
<evidence type="ECO:0000256" key="2">
    <source>
        <dbReference type="ARBA" id="ARBA00023015"/>
    </source>
</evidence>
<dbReference type="HOGENOM" id="CLU_039613_16_2_4"/>
<proteinExistence type="inferred from homology"/>
<dbReference type="PANTHER" id="PTHR30537">
    <property type="entry name" value="HTH-TYPE TRANSCRIPTIONAL REGULATOR"/>
    <property type="match status" value="1"/>
</dbReference>
<keyword evidence="3" id="KW-0238">DNA-binding</keyword>
<dbReference type="PROSITE" id="PS50931">
    <property type="entry name" value="HTH_LYSR"/>
    <property type="match status" value="1"/>
</dbReference>
<comment type="similarity">
    <text evidence="1">Belongs to the LysR transcriptional regulatory family.</text>
</comment>
<dbReference type="InterPro" id="IPR000847">
    <property type="entry name" value="LysR_HTH_N"/>
</dbReference>
<dbReference type="Gene3D" id="1.10.10.10">
    <property type="entry name" value="Winged helix-like DNA-binding domain superfamily/Winged helix DNA-binding domain"/>
    <property type="match status" value="1"/>
</dbReference>